<sequence length="147" mass="15784">MSQVLIFSLFMAVLRLEHSFESPLTTMTVLNFSEMGELSSASDRRRGTFSPAELGTLRLSSSALALRMLHFIWSGGIGLGTLLGLVWLFFMGWGRQGTTVTGPEAQHVSLPLGPPRTELPQLLSSDLSLLDRSSASVSGSSGISTLL</sequence>
<protein>
    <recommendedName>
        <fullName evidence="4">Secreted protein</fullName>
    </recommendedName>
</protein>
<evidence type="ECO:0000256" key="1">
    <source>
        <dbReference type="SAM" id="Phobius"/>
    </source>
</evidence>
<evidence type="ECO:0000313" key="3">
    <source>
        <dbReference type="EMBL" id="MXU93515.1"/>
    </source>
</evidence>
<keyword evidence="1" id="KW-1133">Transmembrane helix</keyword>
<feature type="signal peptide" evidence="2">
    <location>
        <begin position="1"/>
        <end position="19"/>
    </location>
</feature>
<proteinExistence type="predicted"/>
<keyword evidence="1" id="KW-0812">Transmembrane</keyword>
<reference evidence="3" key="1">
    <citation type="submission" date="2019-12" db="EMBL/GenBank/DDBJ databases">
        <title>An insight into the sialome of adult female Ixodes ricinus ticks feeding for 6 days.</title>
        <authorList>
            <person name="Perner J."/>
            <person name="Ribeiro J.M.C."/>
        </authorList>
    </citation>
    <scope>NUCLEOTIDE SEQUENCE</scope>
    <source>
        <strain evidence="3">Semi-engorged</strain>
        <tissue evidence="3">Salivary glands</tissue>
    </source>
</reference>
<keyword evidence="1" id="KW-0472">Membrane</keyword>
<feature type="chain" id="PRO_5025688613" description="Secreted protein" evidence="2">
    <location>
        <begin position="20"/>
        <end position="147"/>
    </location>
</feature>
<accession>A0A6B0UV31</accession>
<dbReference type="AlphaFoldDB" id="A0A6B0UV31"/>
<dbReference type="EMBL" id="GIFC01011432">
    <property type="protein sequence ID" value="MXU93515.1"/>
    <property type="molecule type" value="Transcribed_RNA"/>
</dbReference>
<feature type="transmembrane region" description="Helical" evidence="1">
    <location>
        <begin position="71"/>
        <end position="90"/>
    </location>
</feature>
<evidence type="ECO:0008006" key="4">
    <source>
        <dbReference type="Google" id="ProtNLM"/>
    </source>
</evidence>
<keyword evidence="2" id="KW-0732">Signal</keyword>
<evidence type="ECO:0000256" key="2">
    <source>
        <dbReference type="SAM" id="SignalP"/>
    </source>
</evidence>
<name>A0A6B0UV31_IXORI</name>
<organism evidence="3">
    <name type="scientific">Ixodes ricinus</name>
    <name type="common">Common tick</name>
    <name type="synonym">Acarus ricinus</name>
    <dbReference type="NCBI Taxonomy" id="34613"/>
    <lineage>
        <taxon>Eukaryota</taxon>
        <taxon>Metazoa</taxon>
        <taxon>Ecdysozoa</taxon>
        <taxon>Arthropoda</taxon>
        <taxon>Chelicerata</taxon>
        <taxon>Arachnida</taxon>
        <taxon>Acari</taxon>
        <taxon>Parasitiformes</taxon>
        <taxon>Ixodida</taxon>
        <taxon>Ixodoidea</taxon>
        <taxon>Ixodidae</taxon>
        <taxon>Ixodinae</taxon>
        <taxon>Ixodes</taxon>
    </lineage>
</organism>